<protein>
    <recommendedName>
        <fullName evidence="1">DUF4253 domain-containing protein</fullName>
    </recommendedName>
</protein>
<dbReference type="AlphaFoldDB" id="A0AAE4CP03"/>
<sequence length="287" mass="31132">MLRDGRPAEAATDLASMFGRGTDGAAEHGLSVTLPPGELLAEQSTRTDAATEPAPLCWISDDRPSVQLLAALRADHPRSGLWPLLLCDDTEIYGERCTVGVVAPEPLEHVERWQAIQVMTRIWDGLCQADSELGPAYDSDSLAPFDHSCPGTAPAGSLLADPDVLANQQVPRFIDEETRLALVPVRRGADVLTVLGWSGAANHVSRTAGLSAMLRSWEERFGARVLRLGPDRLDISVAAPPHEAEHAAAVAAEHWTFAPDRVMQESGSIAAYAREISGRRSWSFWWE</sequence>
<evidence type="ECO:0000313" key="2">
    <source>
        <dbReference type="EMBL" id="MDR7302607.1"/>
    </source>
</evidence>
<feature type="domain" description="DUF4253" evidence="1">
    <location>
        <begin position="179"/>
        <end position="287"/>
    </location>
</feature>
<evidence type="ECO:0000259" key="1">
    <source>
        <dbReference type="Pfam" id="PF14062"/>
    </source>
</evidence>
<organism evidence="2 3">
    <name type="scientific">Haloactinomyces albus</name>
    <dbReference type="NCBI Taxonomy" id="1352928"/>
    <lineage>
        <taxon>Bacteria</taxon>
        <taxon>Bacillati</taxon>
        <taxon>Actinomycetota</taxon>
        <taxon>Actinomycetes</taxon>
        <taxon>Actinopolysporales</taxon>
        <taxon>Actinopolysporaceae</taxon>
        <taxon>Haloactinomyces</taxon>
    </lineage>
</organism>
<gene>
    <name evidence="2" type="ORF">JOF55_002788</name>
</gene>
<keyword evidence="3" id="KW-1185">Reference proteome</keyword>
<dbReference type="RefSeq" id="WP_310274273.1">
    <property type="nucleotide sequence ID" value="NZ_JAVDXW010000001.1"/>
</dbReference>
<accession>A0AAE4CP03</accession>
<name>A0AAE4CP03_9ACTN</name>
<comment type="caution">
    <text evidence="2">The sequence shown here is derived from an EMBL/GenBank/DDBJ whole genome shotgun (WGS) entry which is preliminary data.</text>
</comment>
<reference evidence="2" key="1">
    <citation type="submission" date="2023-07" db="EMBL/GenBank/DDBJ databases">
        <title>Sequencing the genomes of 1000 actinobacteria strains.</title>
        <authorList>
            <person name="Klenk H.-P."/>
        </authorList>
    </citation>
    <scope>NUCLEOTIDE SEQUENCE</scope>
    <source>
        <strain evidence="2">DSM 45977</strain>
    </source>
</reference>
<proteinExistence type="predicted"/>
<dbReference type="InterPro" id="IPR025349">
    <property type="entry name" value="DUF4253"/>
</dbReference>
<dbReference type="Proteomes" id="UP001180845">
    <property type="component" value="Unassembled WGS sequence"/>
</dbReference>
<dbReference type="EMBL" id="JAVDXW010000001">
    <property type="protein sequence ID" value="MDR7302607.1"/>
    <property type="molecule type" value="Genomic_DNA"/>
</dbReference>
<dbReference type="Pfam" id="PF14062">
    <property type="entry name" value="DUF4253"/>
    <property type="match status" value="1"/>
</dbReference>
<evidence type="ECO:0000313" key="3">
    <source>
        <dbReference type="Proteomes" id="UP001180845"/>
    </source>
</evidence>